<dbReference type="EMBL" id="CAJVPD010000155">
    <property type="protein sequence ID" value="CAG8358664.1"/>
    <property type="molecule type" value="Genomic_DNA"/>
</dbReference>
<name>A0A9W4IYQ2_9EURO</name>
<dbReference type="InterPro" id="IPR025605">
    <property type="entry name" value="OST-HTH/LOTUS_dom"/>
</dbReference>
<organism evidence="3 4">
    <name type="scientific">Penicillium salamii</name>
    <dbReference type="NCBI Taxonomy" id="1612424"/>
    <lineage>
        <taxon>Eukaryota</taxon>
        <taxon>Fungi</taxon>
        <taxon>Dikarya</taxon>
        <taxon>Ascomycota</taxon>
        <taxon>Pezizomycotina</taxon>
        <taxon>Eurotiomycetes</taxon>
        <taxon>Eurotiomycetidae</taxon>
        <taxon>Eurotiales</taxon>
        <taxon>Aspergillaceae</taxon>
        <taxon>Penicillium</taxon>
    </lineage>
</organism>
<reference evidence="3" key="1">
    <citation type="submission" date="2021-07" db="EMBL/GenBank/DDBJ databases">
        <authorList>
            <person name="Branca A.L. A."/>
        </authorList>
    </citation>
    <scope>NUCLEOTIDE SEQUENCE</scope>
</reference>
<evidence type="ECO:0000313" key="4">
    <source>
        <dbReference type="Proteomes" id="UP001152592"/>
    </source>
</evidence>
<gene>
    <name evidence="3" type="ORF">PSALAMII_LOCUS3443</name>
</gene>
<dbReference type="GO" id="GO:0004540">
    <property type="term" value="F:RNA nuclease activity"/>
    <property type="evidence" value="ECO:0007669"/>
    <property type="project" value="InterPro"/>
</dbReference>
<evidence type="ECO:0000313" key="3">
    <source>
        <dbReference type="EMBL" id="CAG8358664.1"/>
    </source>
</evidence>
<dbReference type="AlphaFoldDB" id="A0A9W4IYQ2"/>
<protein>
    <recommendedName>
        <fullName evidence="5">HTH OST-type domain-containing protein</fullName>
    </recommendedName>
</protein>
<evidence type="ECO:0000259" key="1">
    <source>
        <dbReference type="Pfam" id="PF01936"/>
    </source>
</evidence>
<evidence type="ECO:0008006" key="5">
    <source>
        <dbReference type="Google" id="ProtNLM"/>
    </source>
</evidence>
<dbReference type="InterPro" id="IPR021139">
    <property type="entry name" value="NYN"/>
</dbReference>
<dbReference type="InterPro" id="IPR041966">
    <property type="entry name" value="LOTUS-like"/>
</dbReference>
<feature type="domain" description="NYN" evidence="1">
    <location>
        <begin position="30"/>
        <end position="164"/>
    </location>
</feature>
<dbReference type="PANTHER" id="PTHR35811:SF1">
    <property type="entry name" value="HTH OST-TYPE DOMAIN-CONTAINING PROTEIN"/>
    <property type="match status" value="1"/>
</dbReference>
<dbReference type="Proteomes" id="UP001152592">
    <property type="component" value="Unassembled WGS sequence"/>
</dbReference>
<dbReference type="Pfam" id="PF01936">
    <property type="entry name" value="NYN"/>
    <property type="match status" value="1"/>
</dbReference>
<dbReference type="Pfam" id="PF12872">
    <property type="entry name" value="OST-HTH"/>
    <property type="match status" value="1"/>
</dbReference>
<proteinExistence type="predicted"/>
<dbReference type="Gene3D" id="3.40.50.1010">
    <property type="entry name" value="5'-nuclease"/>
    <property type="match status" value="1"/>
</dbReference>
<comment type="caution">
    <text evidence="3">The sequence shown here is derived from an EMBL/GenBank/DDBJ whole genome shotgun (WGS) entry which is preliminary data.</text>
</comment>
<dbReference type="CDD" id="cd11297">
    <property type="entry name" value="PIN_LabA-like_N_1"/>
    <property type="match status" value="1"/>
</dbReference>
<dbReference type="Gene3D" id="3.30.420.610">
    <property type="entry name" value="LOTUS domain-like"/>
    <property type="match status" value="1"/>
</dbReference>
<dbReference type="OrthoDB" id="529194at2759"/>
<dbReference type="CDD" id="cd10146">
    <property type="entry name" value="LabA_like_C"/>
    <property type="match status" value="1"/>
</dbReference>
<accession>A0A9W4IYQ2</accession>
<dbReference type="PANTHER" id="PTHR35811">
    <property type="entry name" value="SLR1870 PROTEIN"/>
    <property type="match status" value="1"/>
</dbReference>
<evidence type="ECO:0000259" key="2">
    <source>
        <dbReference type="Pfam" id="PF12872"/>
    </source>
</evidence>
<feature type="domain" description="HTH OST-type" evidence="2">
    <location>
        <begin position="201"/>
        <end position="257"/>
    </location>
</feature>
<sequence length="280" mass="31519">MTLDVDHLTTAKKIFLPNTHADMASNPISRLAVFIDADNAQYSVVRLLLREIERYGTAHVKRAYGDWTDPSMKGWSAELLNHSIQPIQQFAYTRGKNATDSAMIIDAMDLLHSSRFDAFCLVSSDGDFTPLATRVRESGLVVYGFGEQKTPKAFVAACDEFIYTENLIRSSELERHSARSESLQGGALFQQDETDDDIIQKQETEKGIPDNSGWARLSDVGEHLSTQHPEFDISMQGHSELSKVFADSPDFDIERRVPQEGETLEFYVRKKETIPESAHK</sequence>